<dbReference type="InterPro" id="IPR036890">
    <property type="entry name" value="HATPase_C_sf"/>
</dbReference>
<accession>A0A096BCG0</accession>
<feature type="domain" description="HAMP" evidence="12">
    <location>
        <begin position="155"/>
        <end position="208"/>
    </location>
</feature>
<dbReference type="PANTHER" id="PTHR45436">
    <property type="entry name" value="SENSOR HISTIDINE KINASE YKOH"/>
    <property type="match status" value="1"/>
</dbReference>
<dbReference type="EMBL" id="JRNI01000019">
    <property type="protein sequence ID" value="KGF30834.1"/>
    <property type="molecule type" value="Genomic_DNA"/>
</dbReference>
<name>A0A096BCG0_9BURK</name>
<evidence type="ECO:0000256" key="1">
    <source>
        <dbReference type="ARBA" id="ARBA00000085"/>
    </source>
</evidence>
<evidence type="ECO:0000259" key="12">
    <source>
        <dbReference type="PROSITE" id="PS50885"/>
    </source>
</evidence>
<dbReference type="AlphaFoldDB" id="A0A096BCG0"/>
<evidence type="ECO:0000256" key="7">
    <source>
        <dbReference type="ARBA" id="ARBA00022777"/>
    </source>
</evidence>
<dbReference type="SMART" id="SM00388">
    <property type="entry name" value="HisKA"/>
    <property type="match status" value="1"/>
</dbReference>
<feature type="domain" description="Histidine kinase" evidence="11">
    <location>
        <begin position="216"/>
        <end position="417"/>
    </location>
</feature>
<dbReference type="RefSeq" id="WP_036558803.1">
    <property type="nucleotide sequence ID" value="NZ_JRNI01000019.1"/>
</dbReference>
<dbReference type="SMART" id="SM00387">
    <property type="entry name" value="HATPase_c"/>
    <property type="match status" value="1"/>
</dbReference>
<evidence type="ECO:0000313" key="13">
    <source>
        <dbReference type="EMBL" id="KGF30834.1"/>
    </source>
</evidence>
<dbReference type="Gene3D" id="6.10.340.10">
    <property type="match status" value="1"/>
</dbReference>
<evidence type="ECO:0000313" key="14">
    <source>
        <dbReference type="Proteomes" id="UP000029629"/>
    </source>
</evidence>
<dbReference type="CDD" id="cd00075">
    <property type="entry name" value="HATPase"/>
    <property type="match status" value="1"/>
</dbReference>
<proteinExistence type="predicted"/>
<dbReference type="Pfam" id="PF00512">
    <property type="entry name" value="HisKA"/>
    <property type="match status" value="1"/>
</dbReference>
<dbReference type="EC" id="2.7.13.3" evidence="3"/>
<dbReference type="Gene3D" id="1.10.287.130">
    <property type="match status" value="1"/>
</dbReference>
<evidence type="ECO:0000256" key="9">
    <source>
        <dbReference type="ARBA" id="ARBA00023012"/>
    </source>
</evidence>
<dbReference type="InterPro" id="IPR003661">
    <property type="entry name" value="HisK_dim/P_dom"/>
</dbReference>
<evidence type="ECO:0000256" key="4">
    <source>
        <dbReference type="ARBA" id="ARBA00022553"/>
    </source>
</evidence>
<dbReference type="GO" id="GO:0005886">
    <property type="term" value="C:plasma membrane"/>
    <property type="evidence" value="ECO:0007669"/>
    <property type="project" value="TreeGrafter"/>
</dbReference>
<keyword evidence="4" id="KW-0597">Phosphoprotein</keyword>
<keyword evidence="7" id="KW-0418">Kinase</keyword>
<keyword evidence="9" id="KW-0902">Two-component regulatory system</keyword>
<evidence type="ECO:0000256" key="6">
    <source>
        <dbReference type="ARBA" id="ARBA00022692"/>
    </source>
</evidence>
<keyword evidence="8 10" id="KW-1133">Transmembrane helix</keyword>
<evidence type="ECO:0000256" key="2">
    <source>
        <dbReference type="ARBA" id="ARBA00004370"/>
    </source>
</evidence>
<feature type="transmembrane region" description="Helical" evidence="10">
    <location>
        <begin position="7"/>
        <end position="30"/>
    </location>
</feature>
<dbReference type="GO" id="GO:0000155">
    <property type="term" value="F:phosphorelay sensor kinase activity"/>
    <property type="evidence" value="ECO:0007669"/>
    <property type="project" value="InterPro"/>
</dbReference>
<dbReference type="eggNOG" id="COG4191">
    <property type="taxonomic scope" value="Bacteria"/>
</dbReference>
<dbReference type="OrthoDB" id="9121563at2"/>
<comment type="catalytic activity">
    <reaction evidence="1">
        <text>ATP + protein L-histidine = ADP + protein N-phospho-L-histidine.</text>
        <dbReference type="EC" id="2.7.13.3"/>
    </reaction>
</comment>
<dbReference type="Pfam" id="PF02518">
    <property type="entry name" value="HATPase_c"/>
    <property type="match status" value="1"/>
</dbReference>
<evidence type="ECO:0000256" key="5">
    <source>
        <dbReference type="ARBA" id="ARBA00022679"/>
    </source>
</evidence>
<dbReference type="Pfam" id="PF00672">
    <property type="entry name" value="HAMP"/>
    <property type="match status" value="1"/>
</dbReference>
<comment type="subcellular location">
    <subcellularLocation>
        <location evidence="2">Membrane</location>
    </subcellularLocation>
</comment>
<dbReference type="Proteomes" id="UP000029629">
    <property type="component" value="Unassembled WGS sequence"/>
</dbReference>
<dbReference type="PROSITE" id="PS50885">
    <property type="entry name" value="HAMP"/>
    <property type="match status" value="1"/>
</dbReference>
<evidence type="ECO:0000256" key="10">
    <source>
        <dbReference type="SAM" id="Phobius"/>
    </source>
</evidence>
<dbReference type="PROSITE" id="PS50109">
    <property type="entry name" value="HIS_KIN"/>
    <property type="match status" value="1"/>
</dbReference>
<dbReference type="SUPFAM" id="SSF55874">
    <property type="entry name" value="ATPase domain of HSP90 chaperone/DNA topoisomerase II/histidine kinase"/>
    <property type="match status" value="1"/>
</dbReference>
<keyword evidence="14" id="KW-1185">Reference proteome</keyword>
<keyword evidence="6 10" id="KW-0812">Transmembrane</keyword>
<gene>
    <name evidence="13" type="ORF">HMPREF2130_05285</name>
</gene>
<protein>
    <recommendedName>
        <fullName evidence="3">histidine kinase</fullName>
        <ecNumber evidence="3">2.7.13.3</ecNumber>
    </recommendedName>
</protein>
<dbReference type="InterPro" id="IPR036097">
    <property type="entry name" value="HisK_dim/P_sf"/>
</dbReference>
<dbReference type="SUPFAM" id="SSF47384">
    <property type="entry name" value="Homodimeric domain of signal transducing histidine kinase"/>
    <property type="match status" value="1"/>
</dbReference>
<organism evidence="13 14">
    <name type="scientific">Oligella urethralis DNF00040</name>
    <dbReference type="NCBI Taxonomy" id="1401065"/>
    <lineage>
        <taxon>Bacteria</taxon>
        <taxon>Pseudomonadati</taxon>
        <taxon>Pseudomonadota</taxon>
        <taxon>Betaproteobacteria</taxon>
        <taxon>Burkholderiales</taxon>
        <taxon>Alcaligenaceae</taxon>
        <taxon>Oligella</taxon>
    </lineage>
</organism>
<dbReference type="Gene3D" id="3.30.565.10">
    <property type="entry name" value="Histidine kinase-like ATPase, C-terminal domain"/>
    <property type="match status" value="1"/>
</dbReference>
<dbReference type="InterPro" id="IPR003594">
    <property type="entry name" value="HATPase_dom"/>
</dbReference>
<dbReference type="InterPro" id="IPR003660">
    <property type="entry name" value="HAMP_dom"/>
</dbReference>
<sequence length="417" mass="46921">MKPIARRIYYAIISLCCLLLVVFNLIAWSMQEGLEATMLEIEFQQERDFFLQQFDFAESVLISSEGHLIAYEKKGDLLPQLPDFFLEFPKDYRGEIERHGKTFLFTIETLPGGVLYISKDISHFEKQELLFALALLVISGVAVLLSLFLARYLSHRIARPLEQLADAISRTQAGVQMQRLDTDYDEIELHSISDSFNQFLMQIEQFVQREKNLLNMASHELKTPLAVMLGGLDILDKRGNLSPKDEVTLQRIRHASQIMQNNVEVLLKLARSEANPSELAQHSLAEILRQVQTDLEAADPAVADRLSLNVLAEPTVFTQFNMAYMVARNLIQNAIQHSKGQVEVSLFASYFTVCDEGSGLTAQQVALLEEGMGLAKAPSGGGLGLYIVTLMCERLQWRLEVVEAQQQGASIRVIFAP</sequence>
<feature type="transmembrane region" description="Helical" evidence="10">
    <location>
        <begin position="129"/>
        <end position="150"/>
    </location>
</feature>
<dbReference type="CDD" id="cd00082">
    <property type="entry name" value="HisKA"/>
    <property type="match status" value="1"/>
</dbReference>
<comment type="caution">
    <text evidence="13">The sequence shown here is derived from an EMBL/GenBank/DDBJ whole genome shotgun (WGS) entry which is preliminary data.</text>
</comment>
<reference evidence="13 14" key="1">
    <citation type="submission" date="2014-07" db="EMBL/GenBank/DDBJ databases">
        <authorList>
            <person name="McCorrison J."/>
            <person name="Sanka R."/>
            <person name="Torralba M."/>
            <person name="Gillis M."/>
            <person name="Haft D.H."/>
            <person name="Methe B."/>
            <person name="Sutton G."/>
            <person name="Nelson K.E."/>
        </authorList>
    </citation>
    <scope>NUCLEOTIDE SEQUENCE [LARGE SCALE GENOMIC DNA]</scope>
    <source>
        <strain evidence="13 14">DNF00040</strain>
    </source>
</reference>
<evidence type="ECO:0000256" key="8">
    <source>
        <dbReference type="ARBA" id="ARBA00022989"/>
    </source>
</evidence>
<dbReference type="SMART" id="SM00304">
    <property type="entry name" value="HAMP"/>
    <property type="match status" value="1"/>
</dbReference>
<evidence type="ECO:0000259" key="11">
    <source>
        <dbReference type="PROSITE" id="PS50109"/>
    </source>
</evidence>
<dbReference type="PANTHER" id="PTHR45436:SF16">
    <property type="entry name" value="HISTIDINE KINASE"/>
    <property type="match status" value="1"/>
</dbReference>
<evidence type="ECO:0000256" key="3">
    <source>
        <dbReference type="ARBA" id="ARBA00012438"/>
    </source>
</evidence>
<keyword evidence="5" id="KW-0808">Transferase</keyword>
<dbReference type="InterPro" id="IPR050428">
    <property type="entry name" value="TCS_sensor_his_kinase"/>
</dbReference>
<dbReference type="InterPro" id="IPR005467">
    <property type="entry name" value="His_kinase_dom"/>
</dbReference>
<keyword evidence="10" id="KW-0472">Membrane</keyword>